<dbReference type="EMBL" id="JANCLV010000003">
    <property type="protein sequence ID" value="MCP8999474.1"/>
    <property type="molecule type" value="Genomic_DNA"/>
</dbReference>
<name>A0ABT1LNK1_9MICC</name>
<evidence type="ECO:0000256" key="1">
    <source>
        <dbReference type="SAM" id="MobiDB-lite"/>
    </source>
</evidence>
<feature type="transmembrane region" description="Helical" evidence="2">
    <location>
        <begin position="39"/>
        <end position="62"/>
    </location>
</feature>
<keyword evidence="2" id="KW-1133">Transmembrane helix</keyword>
<feature type="transmembrane region" description="Helical" evidence="2">
    <location>
        <begin position="68"/>
        <end position="87"/>
    </location>
</feature>
<evidence type="ECO:0000256" key="2">
    <source>
        <dbReference type="SAM" id="Phobius"/>
    </source>
</evidence>
<evidence type="ECO:0000313" key="3">
    <source>
        <dbReference type="EMBL" id="MCP8999474.1"/>
    </source>
</evidence>
<feature type="region of interest" description="Disordered" evidence="1">
    <location>
        <begin position="91"/>
        <end position="117"/>
    </location>
</feature>
<dbReference type="Pfam" id="PF11239">
    <property type="entry name" value="DUF3040"/>
    <property type="match status" value="1"/>
</dbReference>
<reference evidence="3 4" key="1">
    <citation type="submission" date="2022-06" db="EMBL/GenBank/DDBJ databases">
        <title>Pseudarthrobacter sp. strain RMG13 Genome sequencing and assembly.</title>
        <authorList>
            <person name="Kim I."/>
        </authorList>
    </citation>
    <scope>NUCLEOTIDE SEQUENCE [LARGE SCALE GENOMIC DNA]</scope>
    <source>
        <strain evidence="3 4">RMG13</strain>
    </source>
</reference>
<protein>
    <submittedName>
        <fullName evidence="3">DUF3040 domain-containing protein</fullName>
    </submittedName>
</protein>
<accession>A0ABT1LNK1</accession>
<evidence type="ECO:0000313" key="4">
    <source>
        <dbReference type="Proteomes" id="UP001524318"/>
    </source>
</evidence>
<dbReference type="InterPro" id="IPR021401">
    <property type="entry name" value="DUF3040"/>
</dbReference>
<sequence>MALTEHERNSLEQLEKQFRGEDPQFATAMEPERARSRSALHVVIGAATAVAGFLLVLLGAALPGVVPNIVVGVLGFATMIAGGHFAVKGTVGSRGEGPAPAAQHAGPVGNKEEKNERRSFRDGVGDMALWSLIWWV</sequence>
<keyword evidence="2" id="KW-0472">Membrane</keyword>
<keyword evidence="2" id="KW-0812">Transmembrane</keyword>
<proteinExistence type="predicted"/>
<organism evidence="3 4">
    <name type="scientific">Pseudarthrobacter humi</name>
    <dbReference type="NCBI Taxonomy" id="2952523"/>
    <lineage>
        <taxon>Bacteria</taxon>
        <taxon>Bacillati</taxon>
        <taxon>Actinomycetota</taxon>
        <taxon>Actinomycetes</taxon>
        <taxon>Micrococcales</taxon>
        <taxon>Micrococcaceae</taxon>
        <taxon>Pseudarthrobacter</taxon>
    </lineage>
</organism>
<comment type="caution">
    <text evidence="3">The sequence shown here is derived from an EMBL/GenBank/DDBJ whole genome shotgun (WGS) entry which is preliminary data.</text>
</comment>
<gene>
    <name evidence="3" type="ORF">NFC73_06970</name>
</gene>
<keyword evidence="4" id="KW-1185">Reference proteome</keyword>
<dbReference type="RefSeq" id="WP_254748805.1">
    <property type="nucleotide sequence ID" value="NZ_JANCLV010000003.1"/>
</dbReference>
<dbReference type="Proteomes" id="UP001524318">
    <property type="component" value="Unassembled WGS sequence"/>
</dbReference>